<comment type="subcellular location">
    <subcellularLocation>
        <location evidence="10">Cytoplasm</location>
    </subcellularLocation>
    <text evidence="10">Associated with the membrane possibly through PlsY.</text>
</comment>
<gene>
    <name evidence="10 11" type="primary">plsX</name>
    <name evidence="11" type="ORF">JG30_06830</name>
</gene>
<comment type="similarity">
    <text evidence="10">Belongs to the PlsX family.</text>
</comment>
<keyword evidence="5 10" id="KW-0443">Lipid metabolism</keyword>
<dbReference type="PIRSF" id="PIRSF002465">
    <property type="entry name" value="Phsphlp_syn_PlsX"/>
    <property type="match status" value="1"/>
</dbReference>
<dbReference type="InterPro" id="IPR012281">
    <property type="entry name" value="Phospholipid_synth_PlsX-like"/>
</dbReference>
<keyword evidence="4 10" id="KW-0808">Transferase</keyword>
<dbReference type="AlphaFoldDB" id="A0A0F4LVU1"/>
<evidence type="ECO:0000256" key="7">
    <source>
        <dbReference type="ARBA" id="ARBA00023264"/>
    </source>
</evidence>
<reference evidence="11 12" key="1">
    <citation type="submission" date="2015-01" db="EMBL/GenBank/DDBJ databases">
        <title>Comparative genomics of the lactic acid bacteria isolated from the honey bee gut.</title>
        <authorList>
            <person name="Ellegaard K.M."/>
            <person name="Tamarit D."/>
            <person name="Javelind E."/>
            <person name="Olofsson T."/>
            <person name="Andersson S.G."/>
            <person name="Vasquez A."/>
        </authorList>
    </citation>
    <scope>NUCLEOTIDE SEQUENCE [LARGE SCALE GENOMIC DNA]</scope>
    <source>
        <strain evidence="11 12">Bin4</strain>
    </source>
</reference>
<evidence type="ECO:0000256" key="3">
    <source>
        <dbReference type="ARBA" id="ARBA00022516"/>
    </source>
</evidence>
<dbReference type="GO" id="GO:0008654">
    <property type="term" value="P:phospholipid biosynthetic process"/>
    <property type="evidence" value="ECO:0007669"/>
    <property type="project" value="UniProtKB-KW"/>
</dbReference>
<dbReference type="HOGENOM" id="CLU_039379_1_1_9"/>
<dbReference type="PATRIC" id="fig|1218492.5.peg.819"/>
<dbReference type="Gene3D" id="3.40.718.10">
    <property type="entry name" value="Isopropylmalate Dehydrogenase"/>
    <property type="match status" value="1"/>
</dbReference>
<comment type="function">
    <text evidence="10">Catalyzes the reversible formation of acyl-phosphate (acyl-PO(4)) from acyl-[acyl-carrier-protein] (acyl-ACP). This enzyme utilizes acyl-ACP as fatty acyl donor, but not acyl-CoA.</text>
</comment>
<evidence type="ECO:0000256" key="9">
    <source>
        <dbReference type="ARBA" id="ARBA00046608"/>
    </source>
</evidence>
<dbReference type="GO" id="GO:0005737">
    <property type="term" value="C:cytoplasm"/>
    <property type="evidence" value="ECO:0007669"/>
    <property type="project" value="UniProtKB-SubCell"/>
</dbReference>
<evidence type="ECO:0000256" key="2">
    <source>
        <dbReference type="ARBA" id="ARBA00022490"/>
    </source>
</evidence>
<evidence type="ECO:0000256" key="4">
    <source>
        <dbReference type="ARBA" id="ARBA00022679"/>
    </source>
</evidence>
<dbReference type="NCBIfam" id="TIGR00182">
    <property type="entry name" value="plsX"/>
    <property type="match status" value="1"/>
</dbReference>
<evidence type="ECO:0000313" key="12">
    <source>
        <dbReference type="Proteomes" id="UP000033558"/>
    </source>
</evidence>
<protein>
    <recommendedName>
        <fullName evidence="8 10">Phosphate acyltransferase</fullName>
        <ecNumber evidence="8 10">2.3.1.274</ecNumber>
    </recommendedName>
    <alternativeName>
        <fullName evidence="10">Acyl-ACP phosphotransacylase</fullName>
    </alternativeName>
    <alternativeName>
        <fullName evidence="10">Acyl-[acyl-carrier-protein]--phosphate acyltransferase</fullName>
    </alternativeName>
    <alternativeName>
        <fullName evidence="10">Phosphate-acyl-ACP acyltransferase</fullName>
    </alternativeName>
</protein>
<dbReference type="Proteomes" id="UP000033558">
    <property type="component" value="Unassembled WGS sequence"/>
</dbReference>
<comment type="subunit">
    <text evidence="9 10">Homodimer. Probably interacts with PlsY.</text>
</comment>
<comment type="caution">
    <text evidence="11">The sequence shown here is derived from an EMBL/GenBank/DDBJ whole genome shotgun (WGS) entry which is preliminary data.</text>
</comment>
<evidence type="ECO:0000256" key="5">
    <source>
        <dbReference type="ARBA" id="ARBA00023098"/>
    </source>
</evidence>
<comment type="catalytic activity">
    <reaction evidence="1 10">
        <text>a fatty acyl-[ACP] + phosphate = an acyl phosphate + holo-[ACP]</text>
        <dbReference type="Rhea" id="RHEA:42292"/>
        <dbReference type="Rhea" id="RHEA-COMP:9685"/>
        <dbReference type="Rhea" id="RHEA-COMP:14125"/>
        <dbReference type="ChEBI" id="CHEBI:43474"/>
        <dbReference type="ChEBI" id="CHEBI:59918"/>
        <dbReference type="ChEBI" id="CHEBI:64479"/>
        <dbReference type="ChEBI" id="CHEBI:138651"/>
        <dbReference type="EC" id="2.3.1.274"/>
    </reaction>
</comment>
<sequence length="334" mass="36496">MKIAIDAMGGDQAPQVIVQGVERARDEFTDLEFSLFGKQREIQKYLKKADRIEIIQTDSQILGTDEPMKAIRHKKDSSLVLAAQAVKHHEADALYSLGNTGALLAAGIFIVGRLPQVARPALMPILPSLNNPQGFCYLDAGANAESKVNYLEQWAVMGSVYAQQVKGIAKPRVALLNNGSEFDKGDRTHQTAYQTLQALPDLNFIGNLEADQLLVCEADVIVTDGFTGNAVLKTMEGSVKVLLRQLKQALLNNGARAKLGAWLAQPALKSLQQFFDVASYGGAVLMGTQAPVVKSHGASDARTVYYALSQLRMMYNKGMLDQVTDYFQKNNVNH</sequence>
<dbReference type="GO" id="GO:0043811">
    <property type="term" value="F:phosphate:acyl-[acyl carrier protein] acyltransferase activity"/>
    <property type="evidence" value="ECO:0007669"/>
    <property type="project" value="UniProtKB-UniRule"/>
</dbReference>
<evidence type="ECO:0000256" key="1">
    <source>
        <dbReference type="ARBA" id="ARBA00001232"/>
    </source>
</evidence>
<dbReference type="Pfam" id="PF02504">
    <property type="entry name" value="FA_synthesis"/>
    <property type="match status" value="1"/>
</dbReference>
<comment type="pathway">
    <text evidence="10">Lipid metabolism; phospholipid metabolism.</text>
</comment>
<keyword evidence="12" id="KW-1185">Reference proteome</keyword>
<dbReference type="OrthoDB" id="9806408at2"/>
<keyword evidence="7 10" id="KW-1208">Phospholipid metabolism</keyword>
<dbReference type="STRING" id="1218492.JG30_06830"/>
<keyword evidence="6 10" id="KW-0594">Phospholipid biosynthesis</keyword>
<dbReference type="HAMAP" id="MF_00019">
    <property type="entry name" value="PlsX"/>
    <property type="match status" value="1"/>
</dbReference>
<dbReference type="GO" id="GO:0006633">
    <property type="term" value="P:fatty acid biosynthetic process"/>
    <property type="evidence" value="ECO:0007669"/>
    <property type="project" value="UniProtKB-UniRule"/>
</dbReference>
<evidence type="ECO:0000256" key="8">
    <source>
        <dbReference type="ARBA" id="ARBA00024069"/>
    </source>
</evidence>
<accession>A0A0F4LVU1</accession>
<dbReference type="PANTHER" id="PTHR30100:SF1">
    <property type="entry name" value="PHOSPHATE ACYLTRANSFERASE"/>
    <property type="match status" value="1"/>
</dbReference>
<dbReference type="RefSeq" id="WP_046316196.1">
    <property type="nucleotide sequence ID" value="NZ_JAMBJK010000005.1"/>
</dbReference>
<keyword evidence="11" id="KW-0012">Acyltransferase</keyword>
<keyword evidence="2 10" id="KW-0963">Cytoplasm</keyword>
<name>A0A0F4LVU1_9LACO</name>
<keyword evidence="3 10" id="KW-0444">Lipid biosynthesis</keyword>
<proteinExistence type="inferred from homology"/>
<dbReference type="SUPFAM" id="SSF53659">
    <property type="entry name" value="Isocitrate/Isopropylmalate dehydrogenase-like"/>
    <property type="match status" value="1"/>
</dbReference>
<evidence type="ECO:0000256" key="6">
    <source>
        <dbReference type="ARBA" id="ARBA00023209"/>
    </source>
</evidence>
<evidence type="ECO:0000313" key="11">
    <source>
        <dbReference type="EMBL" id="KJY62468.1"/>
    </source>
</evidence>
<evidence type="ECO:0000256" key="10">
    <source>
        <dbReference type="HAMAP-Rule" id="MF_00019"/>
    </source>
</evidence>
<dbReference type="InterPro" id="IPR003664">
    <property type="entry name" value="FA_synthesis"/>
</dbReference>
<dbReference type="EC" id="2.3.1.274" evidence="8 10"/>
<organism evidence="11 12">
    <name type="scientific">Bombilactobacillus mellifer</name>
    <dbReference type="NCBI Taxonomy" id="1218492"/>
    <lineage>
        <taxon>Bacteria</taxon>
        <taxon>Bacillati</taxon>
        <taxon>Bacillota</taxon>
        <taxon>Bacilli</taxon>
        <taxon>Lactobacillales</taxon>
        <taxon>Lactobacillaceae</taxon>
        <taxon>Bombilactobacillus</taxon>
    </lineage>
</organism>
<dbReference type="UniPathway" id="UPA00085"/>
<dbReference type="EMBL" id="JXJQ01000006">
    <property type="protein sequence ID" value="KJY62468.1"/>
    <property type="molecule type" value="Genomic_DNA"/>
</dbReference>
<dbReference type="PANTHER" id="PTHR30100">
    <property type="entry name" value="FATTY ACID/PHOSPHOLIPID SYNTHESIS PROTEIN PLSX"/>
    <property type="match status" value="1"/>
</dbReference>